<keyword evidence="5" id="KW-1185">Reference proteome</keyword>
<feature type="domain" description="Speriolin C-terminal" evidence="3">
    <location>
        <begin position="553"/>
        <end position="704"/>
    </location>
</feature>
<evidence type="ECO:0000256" key="1">
    <source>
        <dbReference type="SAM" id="Coils"/>
    </source>
</evidence>
<name>A0AAV2HL49_LYMST</name>
<evidence type="ECO:0000259" key="3">
    <source>
        <dbReference type="Pfam" id="PF15059"/>
    </source>
</evidence>
<dbReference type="Proteomes" id="UP001497497">
    <property type="component" value="Unassembled WGS sequence"/>
</dbReference>
<protein>
    <recommendedName>
        <fullName evidence="3">Speriolin C-terminal domain-containing protein</fullName>
    </recommendedName>
</protein>
<evidence type="ECO:0000256" key="2">
    <source>
        <dbReference type="SAM" id="MobiDB-lite"/>
    </source>
</evidence>
<dbReference type="PANTHER" id="PTHR22192">
    <property type="entry name" value="SPERIOLIN"/>
    <property type="match status" value="1"/>
</dbReference>
<feature type="coiled-coil region" evidence="1">
    <location>
        <begin position="297"/>
        <end position="324"/>
    </location>
</feature>
<feature type="region of interest" description="Disordered" evidence="2">
    <location>
        <begin position="99"/>
        <end position="152"/>
    </location>
</feature>
<dbReference type="PANTHER" id="PTHR22192:SF17">
    <property type="entry name" value="SPERIOLIN-LIKE PROTEIN"/>
    <property type="match status" value="1"/>
</dbReference>
<comment type="caution">
    <text evidence="4">The sequence shown here is derived from an EMBL/GenBank/DDBJ whole genome shotgun (WGS) entry which is preliminary data.</text>
</comment>
<evidence type="ECO:0000313" key="5">
    <source>
        <dbReference type="Proteomes" id="UP001497497"/>
    </source>
</evidence>
<sequence>METLCYDFDNSLWSSPAHYQSGDTDRQSGYDKVDSKLQSKDLMPYVKSCKMFSRKENPADCMNEVAGHRKSRKEYLNNECAFVFGDNIQPLYKFRGRSAGKMENKQKRHSRKCDVDLGSLRTTDSPRPKRDQCELNNNSRVNNDDSSGMTSVKDLNQPDFQRFLNDVLVDDDQCHPDPEVLSFLAMLFSEGVNLERYTGNSVRDTNVPSETSTSGLCQNVQNFLASVVTGKCAREMHWHILSFLKFLLQEDPTNLEDTQDSTRYTSAAAECPQVFRAVDILSELNKNNHRACCMPTLRKLNRDLKRVCEQNRCLRAENLELRNNIRLHKKMAAEECAKILNAIIKYCEAQVECSSSCPPPKECPDTFAGFLGRLGAGCSSGGCGGYTPSGWNKIMTKTRALCDSDPCTCCTPSNPCRPSCTPSNPCRTSCNPCKSCSPCKPYNPCSPCSPCKPYNPCDPCSPCKPYNPCNPCSPCKPYSSCNPCSPCKPYNPCSPCKPYTSCNPCKPYNPCSDSTCPPYKFKSLCRPALCCTDICNSQAPSDDSTKCRPSLKLLGELAFQLERRILDYVFGMEDSKRRRFYGYTVSNIFSMMERETKFPKGGSDVITKSELAGRLKKLLQALERYGYNIKTHGEFAQEMVNKYGLLACPPDESTIAQFGLNDPNAIAHLIQQLAQGPSEIGSLTVLLNSLKYLSKCDQRPLFIW</sequence>
<accession>A0AAV2HL49</accession>
<dbReference type="InterPro" id="IPR029384">
    <property type="entry name" value="Speriolin_C"/>
</dbReference>
<dbReference type="InterPro" id="IPR026715">
    <property type="entry name" value="SPATC1"/>
</dbReference>
<organism evidence="4 5">
    <name type="scientific">Lymnaea stagnalis</name>
    <name type="common">Great pond snail</name>
    <name type="synonym">Helix stagnalis</name>
    <dbReference type="NCBI Taxonomy" id="6523"/>
    <lineage>
        <taxon>Eukaryota</taxon>
        <taxon>Metazoa</taxon>
        <taxon>Spiralia</taxon>
        <taxon>Lophotrochozoa</taxon>
        <taxon>Mollusca</taxon>
        <taxon>Gastropoda</taxon>
        <taxon>Heterobranchia</taxon>
        <taxon>Euthyneura</taxon>
        <taxon>Panpulmonata</taxon>
        <taxon>Hygrophila</taxon>
        <taxon>Lymnaeoidea</taxon>
        <taxon>Lymnaeidae</taxon>
        <taxon>Lymnaea</taxon>
    </lineage>
</organism>
<dbReference type="AlphaFoldDB" id="A0AAV2HL49"/>
<dbReference type="Pfam" id="PF15059">
    <property type="entry name" value="Speriolin_C"/>
    <property type="match status" value="1"/>
</dbReference>
<feature type="compositionally biased region" description="Low complexity" evidence="2">
    <location>
        <begin position="136"/>
        <end position="147"/>
    </location>
</feature>
<evidence type="ECO:0000313" key="4">
    <source>
        <dbReference type="EMBL" id="CAL1533261.1"/>
    </source>
</evidence>
<keyword evidence="1" id="KW-0175">Coiled coil</keyword>
<dbReference type="EMBL" id="CAXITT010000139">
    <property type="protein sequence ID" value="CAL1533261.1"/>
    <property type="molecule type" value="Genomic_DNA"/>
</dbReference>
<reference evidence="4 5" key="1">
    <citation type="submission" date="2024-04" db="EMBL/GenBank/DDBJ databases">
        <authorList>
            <consortium name="Genoscope - CEA"/>
            <person name="William W."/>
        </authorList>
    </citation>
    <scope>NUCLEOTIDE SEQUENCE [LARGE SCALE GENOMIC DNA]</scope>
</reference>
<gene>
    <name evidence="4" type="ORF">GSLYS_00007279001</name>
</gene>
<proteinExistence type="predicted"/>
<feature type="compositionally biased region" description="Basic and acidic residues" evidence="2">
    <location>
        <begin position="124"/>
        <end position="133"/>
    </location>
</feature>
<dbReference type="GO" id="GO:0005813">
    <property type="term" value="C:centrosome"/>
    <property type="evidence" value="ECO:0007669"/>
    <property type="project" value="TreeGrafter"/>
</dbReference>